<protein>
    <recommendedName>
        <fullName evidence="3">BAT2 N-terminal domain-containing protein</fullName>
    </recommendedName>
</protein>
<dbReference type="PANTHER" id="PTHR14038:SF0">
    <property type="entry name" value="LP18708P"/>
    <property type="match status" value="1"/>
</dbReference>
<proteinExistence type="evidence at transcript level"/>
<feature type="region of interest" description="Disordered" evidence="2">
    <location>
        <begin position="29"/>
        <end position="100"/>
    </location>
</feature>
<reference evidence="4" key="1">
    <citation type="submission" date="2013-07" db="EMBL/GenBank/DDBJ databases">
        <title>Transcriptome sequencing and developmental regulation of gene expression in Anopheles aquasalis.</title>
        <authorList>
            <consortium name="Brazilian Malaria Network (MCT/CNPq/MS/SCTIE/DECIT/PRONEX 555648/2009-5) and Research Network on Bioactive Molecules from Arthropod Vectors (NAP-MOBIARVE"/>
            <consortium name="University of Sao Paulo)"/>
            <person name="Marinotti O."/>
            <person name="Ribeiro J.M.C."/>
            <person name="Costa-da-Silva A.L."/>
            <person name="Silva M.C.P."/>
            <person name="Lopes A.R."/>
            <person name="Barros M.S."/>
            <person name="Sa-Nunes A."/>
            <person name="Konjin B.B."/>
            <person name="Carvalho E."/>
            <person name="Suesdek L."/>
            <person name="Silva-Neto M.A.C."/>
            <person name="Capurro M.L."/>
        </authorList>
    </citation>
    <scope>NUCLEOTIDE SEQUENCE</scope>
    <source>
        <tissue evidence="4">Whole body</tissue>
    </source>
</reference>
<name>T1DQZ9_ANOAQ</name>
<feature type="compositionally biased region" description="Low complexity" evidence="2">
    <location>
        <begin position="199"/>
        <end position="208"/>
    </location>
</feature>
<feature type="compositionally biased region" description="Polar residues" evidence="2">
    <location>
        <begin position="319"/>
        <end position="329"/>
    </location>
</feature>
<evidence type="ECO:0000259" key="3">
    <source>
        <dbReference type="Pfam" id="PF07001"/>
    </source>
</evidence>
<dbReference type="Pfam" id="PF07001">
    <property type="entry name" value="BAT2_N"/>
    <property type="match status" value="1"/>
</dbReference>
<feature type="region of interest" description="Disordered" evidence="2">
    <location>
        <begin position="283"/>
        <end position="371"/>
    </location>
</feature>
<sequence>MNSLGGSKGERTAKPKFAALDINKLYITSRGESLEPSTQKSTIPRKHGMQSLGKVPSARRAPANLPSLKAEVGNPTDHSGSWSLEQTNNNNGITSQANVRSNNSFSLTDCKSISDTDSQNNPQYLSNSSIIPPAATWNTIEFPSLDDTGSAGANAIKVTQQQQEQLSSAGLLSLRSQGDTKTWVHQHTSGTRVGAATCSSSMASSMDSGSKDARGHNIQNVPSQNLTESPMPPQFRALLPSFMRGNDIASTGIPNNGLMVSSSSSQLPSHVIIPSIQRSSSNSVMPSFAQSHGKLPHHVSLEPRNNTNSRVGSVGANYSPKTSSTSVRTRNLGHGNGVGGSTGSHEKGNSGEAMLNDHHYGGRRAGPPSLSRHRGGGVNLTGVIASLSSAIPPRVGIGISDVNDTIAMKDDQRNVISSGSLSDQESIVVRPIIRDEELQRLEAISKDEGWSKDYEFDYNQKLEFSDDEMEPNITSLTDSDNNKYDSQLIPEIKEEKGTNHNKDIENDINGKKRRARASKKYWTTFSPYYDSRHNF</sequence>
<dbReference type="InterPro" id="IPR033184">
    <property type="entry name" value="PRRC2"/>
</dbReference>
<keyword evidence="1" id="KW-0597">Phosphoprotein</keyword>
<dbReference type="GO" id="GO:0030154">
    <property type="term" value="P:cell differentiation"/>
    <property type="evidence" value="ECO:0007669"/>
    <property type="project" value="TreeGrafter"/>
</dbReference>
<dbReference type="AlphaFoldDB" id="T1DQZ9"/>
<evidence type="ECO:0000256" key="1">
    <source>
        <dbReference type="ARBA" id="ARBA00022553"/>
    </source>
</evidence>
<evidence type="ECO:0000313" key="4">
    <source>
        <dbReference type="EMBL" id="JAA99416.1"/>
    </source>
</evidence>
<organism evidence="4">
    <name type="scientific">Anopheles aquasalis</name>
    <name type="common">Malaria mosquito</name>
    <dbReference type="NCBI Taxonomy" id="42839"/>
    <lineage>
        <taxon>Eukaryota</taxon>
        <taxon>Metazoa</taxon>
        <taxon>Ecdysozoa</taxon>
        <taxon>Arthropoda</taxon>
        <taxon>Hexapoda</taxon>
        <taxon>Insecta</taxon>
        <taxon>Pterygota</taxon>
        <taxon>Neoptera</taxon>
        <taxon>Endopterygota</taxon>
        <taxon>Diptera</taxon>
        <taxon>Nematocera</taxon>
        <taxon>Culicoidea</taxon>
        <taxon>Culicidae</taxon>
        <taxon>Anophelinae</taxon>
        <taxon>Anopheles</taxon>
    </lineage>
</organism>
<dbReference type="VEuPathDB" id="VectorBase:AAQUA_006285"/>
<dbReference type="InterPro" id="IPR009738">
    <property type="entry name" value="BAT2_N"/>
</dbReference>
<dbReference type="EMBL" id="GAMD01002174">
    <property type="protein sequence ID" value="JAA99416.1"/>
    <property type="molecule type" value="mRNA"/>
</dbReference>
<feature type="region of interest" description="Disordered" evidence="2">
    <location>
        <begin position="194"/>
        <end position="213"/>
    </location>
</feature>
<accession>T1DQZ9</accession>
<evidence type="ECO:0000256" key="2">
    <source>
        <dbReference type="SAM" id="MobiDB-lite"/>
    </source>
</evidence>
<dbReference type="PANTHER" id="PTHR14038">
    <property type="entry name" value="BAT2 HLA-B-ASSOCIATED TRANSCRIPT 2"/>
    <property type="match status" value="1"/>
</dbReference>
<feature type="compositionally biased region" description="Polar residues" evidence="2">
    <location>
        <begin position="76"/>
        <end position="100"/>
    </location>
</feature>
<feature type="domain" description="BAT2 N-terminal" evidence="3">
    <location>
        <begin position="1"/>
        <end position="122"/>
    </location>
</feature>
<feature type="compositionally biased region" description="Basic and acidic residues" evidence="2">
    <location>
        <begin position="344"/>
        <end position="360"/>
    </location>
</feature>